<dbReference type="Gene3D" id="3.30.1870.10">
    <property type="entry name" value="EreA-like, domain 2"/>
    <property type="match status" value="1"/>
</dbReference>
<name>A0A1D7Y3D3_9ACTN</name>
<dbReference type="RefSeq" id="WP_069776746.1">
    <property type="nucleotide sequence ID" value="NZ_CP017248.1"/>
</dbReference>
<dbReference type="CDD" id="cd14728">
    <property type="entry name" value="Ere-like"/>
    <property type="match status" value="1"/>
</dbReference>
<organism evidence="1 2">
    <name type="scientific">Streptomyces fodineus</name>
    <dbReference type="NCBI Taxonomy" id="1904616"/>
    <lineage>
        <taxon>Bacteria</taxon>
        <taxon>Bacillati</taxon>
        <taxon>Actinomycetota</taxon>
        <taxon>Actinomycetes</taxon>
        <taxon>Kitasatosporales</taxon>
        <taxon>Streptomycetaceae</taxon>
        <taxon>Streptomyces</taxon>
    </lineage>
</organism>
<evidence type="ECO:0000313" key="2">
    <source>
        <dbReference type="Proteomes" id="UP000094960"/>
    </source>
</evidence>
<proteinExistence type="predicted"/>
<dbReference type="Pfam" id="PF05139">
    <property type="entry name" value="Erythro_esteras"/>
    <property type="match status" value="1"/>
</dbReference>
<dbReference type="PANTHER" id="PTHR31299:SF0">
    <property type="entry name" value="ESTERASE, PUTATIVE (AFU_ORTHOLOGUE AFUA_1G05850)-RELATED"/>
    <property type="match status" value="1"/>
</dbReference>
<sequence>MSQDVRDLVTPSCDLLALGEPTHQEPAFGRVRNELFAQLAERGFRSIALETDRVAALAVNDYVQGGTGSLDTVMREGFSHGFGDQEPNRRLVSWMREHNRNRPPKERLAFHGFDAPTENTCAPSPRPYLEHARDYLRLDLDVAGLTGDDTRWSRPEAVLDAAMSPGATTEAGRLRVLADDMLTALYSRAPELITATSREAWFRARTHLTAGLGLLRYHKQSSLPLEPNPRIAGLLATRDALMAQNLLDIRGIEEDRGATLVFAHNLHLQRNPSIWRLGDRGADWSGAGAIVSSLLGERYVCVAGSLGRSEALGLHDPAPDTHEGLLQSRITTWGLESASMAPSARTRTDTHPGQGYFPLDRATLDAVDAVLHISDGATAGAPAHG</sequence>
<dbReference type="InterPro" id="IPR052036">
    <property type="entry name" value="Hydrolase/PRTase-associated"/>
</dbReference>
<dbReference type="EMBL" id="CP017248">
    <property type="protein sequence ID" value="AOR30092.1"/>
    <property type="molecule type" value="Genomic_DNA"/>
</dbReference>
<dbReference type="KEGG" id="spun:BFF78_02510"/>
<dbReference type="PANTHER" id="PTHR31299">
    <property type="entry name" value="ESTERASE, PUTATIVE (AFU_ORTHOLOGUE AFUA_1G05850)-RELATED"/>
    <property type="match status" value="1"/>
</dbReference>
<accession>A0A1D7Y3D3</accession>
<keyword evidence="2" id="KW-1185">Reference proteome</keyword>
<dbReference type="AlphaFoldDB" id="A0A1D7Y3D3"/>
<reference evidence="2" key="1">
    <citation type="submission" date="2016-09" db="EMBL/GenBank/DDBJ databases">
        <title>Streptomyces puniciscabiei strain:TW1S1 Genome sequencing and assembly.</title>
        <authorList>
            <person name="Kim M.-K."/>
            <person name="Kim S.B."/>
        </authorList>
    </citation>
    <scope>NUCLEOTIDE SEQUENCE [LARGE SCALE GENOMIC DNA]</scope>
    <source>
        <strain evidence="2">TW1S1</strain>
    </source>
</reference>
<dbReference type="Proteomes" id="UP000094960">
    <property type="component" value="Chromosome"/>
</dbReference>
<dbReference type="InterPro" id="IPR007815">
    <property type="entry name" value="Emycin_Estase"/>
</dbReference>
<evidence type="ECO:0000313" key="1">
    <source>
        <dbReference type="EMBL" id="AOR30092.1"/>
    </source>
</evidence>
<gene>
    <name evidence="1" type="ORF">BFF78_02510</name>
</gene>
<dbReference type="SUPFAM" id="SSF159501">
    <property type="entry name" value="EreA/ChaN-like"/>
    <property type="match status" value="1"/>
</dbReference>
<protein>
    <submittedName>
        <fullName evidence="1">Erythromycin esterase</fullName>
    </submittedName>
</protein>
<dbReference type="GO" id="GO:0046677">
    <property type="term" value="P:response to antibiotic"/>
    <property type="evidence" value="ECO:0007669"/>
    <property type="project" value="InterPro"/>
</dbReference>